<dbReference type="Gene3D" id="1.10.220.110">
    <property type="entry name" value="GDNF binding domain"/>
    <property type="match status" value="1"/>
</dbReference>
<evidence type="ECO:0000313" key="14">
    <source>
        <dbReference type="RefSeq" id="XP_031435680.1"/>
    </source>
</evidence>
<evidence type="ECO:0000256" key="4">
    <source>
        <dbReference type="ARBA" id="ARBA00022622"/>
    </source>
</evidence>
<dbReference type="PRINTS" id="PR01316">
    <property type="entry name" value="GDNFRECEPTOR"/>
</dbReference>
<feature type="chain" id="PRO_5028355095" evidence="11">
    <location>
        <begin position="28"/>
        <end position="451"/>
    </location>
</feature>
<keyword evidence="5 11" id="KW-0732">Signal</keyword>
<dbReference type="PANTHER" id="PTHR10269:SF16">
    <property type="entry name" value="GDNF FAMILY RECEPTOR ALPHA-4 PRECURSOR"/>
    <property type="match status" value="1"/>
</dbReference>
<name>A0A6P8GLH3_CLUHA</name>
<dbReference type="InterPro" id="IPR016017">
    <property type="entry name" value="GDNF/GAS1"/>
</dbReference>
<reference evidence="14" key="1">
    <citation type="submission" date="2025-08" db="UniProtKB">
        <authorList>
            <consortium name="RefSeq"/>
        </authorList>
    </citation>
    <scope>IDENTIFICATION</scope>
</reference>
<dbReference type="PANTHER" id="PTHR10269">
    <property type="entry name" value="GDNF RECEPTOR ALPHA"/>
    <property type="match status" value="1"/>
</dbReference>
<dbReference type="GeneID" id="105899555"/>
<feature type="signal peptide" evidence="11">
    <location>
        <begin position="1"/>
        <end position="27"/>
    </location>
</feature>
<dbReference type="InterPro" id="IPR037193">
    <property type="entry name" value="GDNF_alpha"/>
</dbReference>
<dbReference type="GO" id="GO:0007399">
    <property type="term" value="P:nervous system development"/>
    <property type="evidence" value="ECO:0007669"/>
    <property type="project" value="TreeGrafter"/>
</dbReference>
<evidence type="ECO:0000256" key="2">
    <source>
        <dbReference type="ARBA" id="ARBA00005961"/>
    </source>
</evidence>
<dbReference type="CTD" id="100144564"/>
<evidence type="ECO:0000256" key="11">
    <source>
        <dbReference type="SAM" id="SignalP"/>
    </source>
</evidence>
<proteinExistence type="inferred from homology"/>
<keyword evidence="6" id="KW-0472">Membrane</keyword>
<evidence type="ECO:0000313" key="13">
    <source>
        <dbReference type="Proteomes" id="UP000515152"/>
    </source>
</evidence>
<accession>A0A6P8GLH3</accession>
<dbReference type="GO" id="GO:0043235">
    <property type="term" value="C:receptor complex"/>
    <property type="evidence" value="ECO:0007669"/>
    <property type="project" value="TreeGrafter"/>
</dbReference>
<evidence type="ECO:0000259" key="12">
    <source>
        <dbReference type="SMART" id="SM00907"/>
    </source>
</evidence>
<evidence type="ECO:0000256" key="7">
    <source>
        <dbReference type="ARBA" id="ARBA00023170"/>
    </source>
</evidence>
<dbReference type="Pfam" id="PF02351">
    <property type="entry name" value="GDNF"/>
    <property type="match status" value="3"/>
</dbReference>
<comment type="similarity">
    <text evidence="2">Belongs to the GDNFR family.</text>
</comment>
<organism evidence="13 14">
    <name type="scientific">Clupea harengus</name>
    <name type="common">Atlantic herring</name>
    <dbReference type="NCBI Taxonomy" id="7950"/>
    <lineage>
        <taxon>Eukaryota</taxon>
        <taxon>Metazoa</taxon>
        <taxon>Chordata</taxon>
        <taxon>Craniata</taxon>
        <taxon>Vertebrata</taxon>
        <taxon>Euteleostomi</taxon>
        <taxon>Actinopterygii</taxon>
        <taxon>Neopterygii</taxon>
        <taxon>Teleostei</taxon>
        <taxon>Clupei</taxon>
        <taxon>Clupeiformes</taxon>
        <taxon>Clupeoidei</taxon>
        <taxon>Clupeidae</taxon>
        <taxon>Clupea</taxon>
    </lineage>
</organism>
<feature type="region of interest" description="Disordered" evidence="10">
    <location>
        <begin position="410"/>
        <end position="433"/>
    </location>
</feature>
<evidence type="ECO:0000256" key="8">
    <source>
        <dbReference type="ARBA" id="ARBA00023180"/>
    </source>
</evidence>
<sequence length="451" mass="49446">MARGRMELLGLYLLQLAFIGVPSGVWSGRWDCLHAGDTCSSDEACSPRLRTLRQCVAGGGSVKLGPGARNHCENAVAALMASPLHRCQCKRGMKREKNCLSIYWSLQQTELHGFSLVESYPYEPMERGNDYVRLASIAAESEVSMTTVNRCLDAAKACNVDEACQKLRTEYVSACIGASASARGGQQPCNRARCSKAVRKFFDRVPPEHTHELLFCPCHDTACAERRRQTIVPTCSYEEGPATDKPNCLQQLRVCGADYVCKSRWAQFQYDCQPSELSASGCQHENYGNCLVAYTGLIGSTISPNYLDNTTSNVGPWCSCSASGNHREQCHDFLSFFHDNICLKKAIFGFGNGTDKKNGPNQPGATNLATTPTTNSHNHRRTTVSTTTAIAMETEQNILSAQIPTQLNERGRLWGDDSSPPSPGLPDNSADSAYGPLSTWPLPLLLLLWFH</sequence>
<gene>
    <name evidence="14" type="primary">gfra4a</name>
</gene>
<evidence type="ECO:0000256" key="10">
    <source>
        <dbReference type="SAM" id="MobiDB-lite"/>
    </source>
</evidence>
<protein>
    <submittedName>
        <fullName evidence="14">GDNF family receptor alpha-4a</fullName>
    </submittedName>
</protein>
<dbReference type="AlphaFoldDB" id="A0A6P8GLH3"/>
<dbReference type="FunFam" id="1.10.220.110:FF:000001">
    <property type="entry name" value="GDNF family receptor alpha"/>
    <property type="match status" value="1"/>
</dbReference>
<dbReference type="OrthoDB" id="9435188at2759"/>
<feature type="domain" description="GDNF/GAS1" evidence="12">
    <location>
        <begin position="248"/>
        <end position="342"/>
    </location>
</feature>
<comment type="subcellular location">
    <subcellularLocation>
        <location evidence="1">Cell membrane</location>
        <topology evidence="1">Lipid-anchor</topology>
        <topology evidence="1">GPI-anchor</topology>
    </subcellularLocation>
</comment>
<evidence type="ECO:0000256" key="9">
    <source>
        <dbReference type="ARBA" id="ARBA00023288"/>
    </source>
</evidence>
<dbReference type="GO" id="GO:0038023">
    <property type="term" value="F:signaling receptor activity"/>
    <property type="evidence" value="ECO:0007669"/>
    <property type="project" value="InterPro"/>
</dbReference>
<feature type="compositionally biased region" description="Polar residues" evidence="10">
    <location>
        <begin position="359"/>
        <end position="376"/>
    </location>
</feature>
<dbReference type="SUPFAM" id="SSF110035">
    <property type="entry name" value="GDNF receptor-like"/>
    <property type="match status" value="2"/>
</dbReference>
<feature type="region of interest" description="Disordered" evidence="10">
    <location>
        <begin position="354"/>
        <end position="381"/>
    </location>
</feature>
<dbReference type="SMART" id="SM00907">
    <property type="entry name" value="GDNF"/>
    <property type="match status" value="3"/>
</dbReference>
<feature type="domain" description="GDNF/GAS1" evidence="12">
    <location>
        <begin position="32"/>
        <end position="111"/>
    </location>
</feature>
<keyword evidence="9" id="KW-0449">Lipoprotein</keyword>
<evidence type="ECO:0000256" key="3">
    <source>
        <dbReference type="ARBA" id="ARBA00022475"/>
    </source>
</evidence>
<evidence type="ECO:0000256" key="1">
    <source>
        <dbReference type="ARBA" id="ARBA00004609"/>
    </source>
</evidence>
<dbReference type="Proteomes" id="UP000515152">
    <property type="component" value="Chromosome 14"/>
</dbReference>
<dbReference type="RefSeq" id="XP_031435680.1">
    <property type="nucleotide sequence ID" value="XM_031579820.2"/>
</dbReference>
<keyword evidence="4" id="KW-0336">GPI-anchor</keyword>
<keyword evidence="7 14" id="KW-0675">Receptor</keyword>
<dbReference type="GO" id="GO:0009897">
    <property type="term" value="C:external side of plasma membrane"/>
    <property type="evidence" value="ECO:0007669"/>
    <property type="project" value="TreeGrafter"/>
</dbReference>
<keyword evidence="8" id="KW-0325">Glycoprotein</keyword>
<dbReference type="KEGG" id="char:105899555"/>
<keyword evidence="13" id="KW-1185">Reference proteome</keyword>
<feature type="domain" description="GDNF/GAS1" evidence="12">
    <location>
        <begin position="151"/>
        <end position="235"/>
    </location>
</feature>
<keyword evidence="3" id="KW-1003">Cell membrane</keyword>
<dbReference type="InterPro" id="IPR003438">
    <property type="entry name" value="GDNF_rcpt"/>
</dbReference>
<evidence type="ECO:0000256" key="6">
    <source>
        <dbReference type="ARBA" id="ARBA00023136"/>
    </source>
</evidence>
<evidence type="ECO:0000256" key="5">
    <source>
        <dbReference type="ARBA" id="ARBA00022729"/>
    </source>
</evidence>
<dbReference type="GO" id="GO:0007169">
    <property type="term" value="P:cell surface receptor protein tyrosine kinase signaling pathway"/>
    <property type="evidence" value="ECO:0007669"/>
    <property type="project" value="UniProtKB-ARBA"/>
</dbReference>